<dbReference type="InterPro" id="IPR016181">
    <property type="entry name" value="Acyl_CoA_acyltransferase"/>
</dbReference>
<proteinExistence type="predicted"/>
<dbReference type="RefSeq" id="WP_188954819.1">
    <property type="nucleotide sequence ID" value="NZ_BMIB01000003.1"/>
</dbReference>
<reference evidence="1" key="1">
    <citation type="journal article" date="2014" name="Int. J. Syst. Evol. Microbiol.">
        <title>Complete genome sequence of Corynebacterium casei LMG S-19264T (=DSM 44701T), isolated from a smear-ripened cheese.</title>
        <authorList>
            <consortium name="US DOE Joint Genome Institute (JGI-PGF)"/>
            <person name="Walter F."/>
            <person name="Albersmeier A."/>
            <person name="Kalinowski J."/>
            <person name="Ruckert C."/>
        </authorList>
    </citation>
    <scope>NUCLEOTIDE SEQUENCE</scope>
    <source>
        <strain evidence="1">CGMCC 1.15290</strain>
    </source>
</reference>
<dbReference type="Gene3D" id="3.40.630.30">
    <property type="match status" value="1"/>
</dbReference>
<dbReference type="Proteomes" id="UP000627292">
    <property type="component" value="Unassembled WGS sequence"/>
</dbReference>
<reference evidence="1" key="2">
    <citation type="submission" date="2020-09" db="EMBL/GenBank/DDBJ databases">
        <authorList>
            <person name="Sun Q."/>
            <person name="Zhou Y."/>
        </authorList>
    </citation>
    <scope>NUCLEOTIDE SEQUENCE</scope>
    <source>
        <strain evidence="1">CGMCC 1.15290</strain>
    </source>
</reference>
<keyword evidence="2" id="KW-1185">Reference proteome</keyword>
<protein>
    <submittedName>
        <fullName evidence="1">N-acetyltransferase</fullName>
    </submittedName>
</protein>
<sequence>MKTDPIIVRVATEADAIYALQITDEMESSAKARGTGISKRSPESIIRKMREGKAVIALTRDNIWVGFSYIEVWSNGEFVSNSGLIVSPPFRGLGVARTIKTKIFRLSRQLYPQAKLFSITTGLPIMKMNLRFGFEPVTFNEISHDPAFWQGCQSCINYQTLVSKGFKNCLCTAMLYTPANVTPQPEICTNFTIHEKQLLL</sequence>
<dbReference type="SUPFAM" id="SSF55729">
    <property type="entry name" value="Acyl-CoA N-acyltransferases (Nat)"/>
    <property type="match status" value="1"/>
</dbReference>
<dbReference type="EMBL" id="BMIB01000003">
    <property type="protein sequence ID" value="GGH73982.1"/>
    <property type="molecule type" value="Genomic_DNA"/>
</dbReference>
<name>A0A917J0F4_9BACT</name>
<gene>
    <name evidence="1" type="ORF">GCM10011379_36100</name>
</gene>
<evidence type="ECO:0000313" key="2">
    <source>
        <dbReference type="Proteomes" id="UP000627292"/>
    </source>
</evidence>
<accession>A0A917J0F4</accession>
<organism evidence="1 2">
    <name type="scientific">Filimonas zeae</name>
    <dbReference type="NCBI Taxonomy" id="1737353"/>
    <lineage>
        <taxon>Bacteria</taxon>
        <taxon>Pseudomonadati</taxon>
        <taxon>Bacteroidota</taxon>
        <taxon>Chitinophagia</taxon>
        <taxon>Chitinophagales</taxon>
        <taxon>Chitinophagaceae</taxon>
        <taxon>Filimonas</taxon>
    </lineage>
</organism>
<comment type="caution">
    <text evidence="1">The sequence shown here is derived from an EMBL/GenBank/DDBJ whole genome shotgun (WGS) entry which is preliminary data.</text>
</comment>
<dbReference type="AlphaFoldDB" id="A0A917J0F4"/>
<evidence type="ECO:0000313" key="1">
    <source>
        <dbReference type="EMBL" id="GGH73982.1"/>
    </source>
</evidence>